<feature type="region of interest" description="Disordered" evidence="1">
    <location>
        <begin position="147"/>
        <end position="217"/>
    </location>
</feature>
<keyword evidence="2" id="KW-1133">Transmembrane helix</keyword>
<keyword evidence="2" id="KW-0472">Membrane</keyword>
<gene>
    <name evidence="4" type="ORF">C6569_05705</name>
</gene>
<keyword evidence="5" id="KW-1185">Reference proteome</keyword>
<feature type="domain" description="Tlde1" evidence="3">
    <location>
        <begin position="292"/>
        <end position="395"/>
    </location>
</feature>
<protein>
    <recommendedName>
        <fullName evidence="3">Tlde1 domain-containing protein</fullName>
    </recommendedName>
</protein>
<organism evidence="4 5">
    <name type="scientific">Phreatobacter cathodiphilus</name>
    <dbReference type="NCBI Taxonomy" id="1868589"/>
    <lineage>
        <taxon>Bacteria</taxon>
        <taxon>Pseudomonadati</taxon>
        <taxon>Pseudomonadota</taxon>
        <taxon>Alphaproteobacteria</taxon>
        <taxon>Hyphomicrobiales</taxon>
        <taxon>Phreatobacteraceae</taxon>
        <taxon>Phreatobacter</taxon>
    </lineage>
</organism>
<evidence type="ECO:0000313" key="4">
    <source>
        <dbReference type="EMBL" id="AVO44595.1"/>
    </source>
</evidence>
<dbReference type="EMBL" id="CP027668">
    <property type="protein sequence ID" value="AVO44595.1"/>
    <property type="molecule type" value="Genomic_DNA"/>
</dbReference>
<dbReference type="InterPro" id="IPR021225">
    <property type="entry name" value="Tlde1_dom"/>
</dbReference>
<evidence type="ECO:0000313" key="5">
    <source>
        <dbReference type="Proteomes" id="UP000237889"/>
    </source>
</evidence>
<dbReference type="Pfam" id="PF10908">
    <property type="entry name" value="Tlde1_dom"/>
    <property type="match status" value="1"/>
</dbReference>
<reference evidence="4 5" key="1">
    <citation type="submission" date="2018-03" db="EMBL/GenBank/DDBJ databases">
        <title>Genome sequencing of Phreatobacter sp.</title>
        <authorList>
            <person name="Kim S.-J."/>
            <person name="Heo J."/>
            <person name="Kwon S.-W."/>
        </authorList>
    </citation>
    <scope>NUCLEOTIDE SEQUENCE [LARGE SCALE GENOMIC DNA]</scope>
    <source>
        <strain evidence="4 5">S-12</strain>
    </source>
</reference>
<evidence type="ECO:0000259" key="3">
    <source>
        <dbReference type="Pfam" id="PF10908"/>
    </source>
</evidence>
<evidence type="ECO:0000256" key="2">
    <source>
        <dbReference type="SAM" id="Phobius"/>
    </source>
</evidence>
<evidence type="ECO:0000256" key="1">
    <source>
        <dbReference type="SAM" id="MobiDB-lite"/>
    </source>
</evidence>
<dbReference type="RefSeq" id="WP_106747938.1">
    <property type="nucleotide sequence ID" value="NZ_CP027668.1"/>
</dbReference>
<keyword evidence="2" id="KW-0812">Transmembrane</keyword>
<feature type="transmembrane region" description="Helical" evidence="2">
    <location>
        <begin position="23"/>
        <end position="43"/>
    </location>
</feature>
<dbReference type="AlphaFoldDB" id="A0A2S0N8Y1"/>
<proteinExistence type="predicted"/>
<dbReference type="Proteomes" id="UP000237889">
    <property type="component" value="Chromosome"/>
</dbReference>
<dbReference type="OrthoDB" id="9816088at2"/>
<dbReference type="KEGG" id="phr:C6569_05705"/>
<accession>A0A2S0N8Y1</accession>
<name>A0A2S0N8Y1_9HYPH</name>
<sequence>MRDLTRGRSGKPARPARQDGPRFPWLTVLAVSAGLAGLATYSLRGDKGAVALAAITAVETGSLADPKPAFAALGSFAPLLDPALSLGQRPATLAESRPLGAHWQPAAPVAVARALPEAAPAPAARPNVLALASLPGREAGLPEVSSLVQPAPLPPMRPGTQAEAETDGPDTTMVAPLPLRRPAQASAPATPETPRVASRRPAGETQAAAPATQPDGRNFFERIFGQRREADGPQLAYAPSSGGAVDSSAGTGGGFGGSLGLSFPGMAAPKPPIGLAIYDIGSRMVYLPNGERLEAQSGLGEMRNDPRYAHVRMRGPTPPHTYDLTEREALFHGVRAIRLNPVGGSQAIHGRAGLLAHTYLLGPNGDSNGCISIKDYNRFLQAFLRGEIRRLIVVRTRSEAVAAVARANLQVSQR</sequence>